<name>A0ABQ5A0I2_9ASTR</name>
<keyword evidence="2" id="KW-1185">Reference proteome</keyword>
<comment type="caution">
    <text evidence="1">The sequence shown here is derived from an EMBL/GenBank/DDBJ whole genome shotgun (WGS) entry which is preliminary data.</text>
</comment>
<gene>
    <name evidence="1" type="ORF">Tco_0801628</name>
</gene>
<protein>
    <submittedName>
        <fullName evidence="1">Uncharacterized protein</fullName>
    </submittedName>
</protein>
<organism evidence="1 2">
    <name type="scientific">Tanacetum coccineum</name>
    <dbReference type="NCBI Taxonomy" id="301880"/>
    <lineage>
        <taxon>Eukaryota</taxon>
        <taxon>Viridiplantae</taxon>
        <taxon>Streptophyta</taxon>
        <taxon>Embryophyta</taxon>
        <taxon>Tracheophyta</taxon>
        <taxon>Spermatophyta</taxon>
        <taxon>Magnoliopsida</taxon>
        <taxon>eudicotyledons</taxon>
        <taxon>Gunneridae</taxon>
        <taxon>Pentapetalae</taxon>
        <taxon>asterids</taxon>
        <taxon>campanulids</taxon>
        <taxon>Asterales</taxon>
        <taxon>Asteraceae</taxon>
        <taxon>Asteroideae</taxon>
        <taxon>Anthemideae</taxon>
        <taxon>Anthemidinae</taxon>
        <taxon>Tanacetum</taxon>
    </lineage>
</organism>
<reference evidence="1" key="2">
    <citation type="submission" date="2022-01" db="EMBL/GenBank/DDBJ databases">
        <authorList>
            <person name="Yamashiro T."/>
            <person name="Shiraishi A."/>
            <person name="Satake H."/>
            <person name="Nakayama K."/>
        </authorList>
    </citation>
    <scope>NUCLEOTIDE SEQUENCE</scope>
</reference>
<reference evidence="1" key="1">
    <citation type="journal article" date="2022" name="Int. J. Mol. Sci.">
        <title>Draft Genome of Tanacetum Coccineum: Genomic Comparison of Closely Related Tanacetum-Family Plants.</title>
        <authorList>
            <person name="Yamashiro T."/>
            <person name="Shiraishi A."/>
            <person name="Nakayama K."/>
            <person name="Satake H."/>
        </authorList>
    </citation>
    <scope>NUCLEOTIDE SEQUENCE</scope>
</reference>
<proteinExistence type="predicted"/>
<accession>A0ABQ5A0I2</accession>
<dbReference type="EMBL" id="BQNB010011748">
    <property type="protein sequence ID" value="GJS94660.1"/>
    <property type="molecule type" value="Genomic_DNA"/>
</dbReference>
<sequence>MPLWKSCSRRSQSLSIRSLLHHILNLRLRRIQLVEGRPIMFSRSNMQKLMCGLIMFTKVCKQSFACNEGLRYLHDSDGVPLESRRGGDIQMVSPEPGLESSSIFIPVSSPALASPVGMNGYGMLRIFELVTSRHYASKASPTYHNHGDRSLGSILNWLTSIKPASEPSELEASSVYNFHVFSGSGSSSVVFSASISLFYTKGVSAKKLANICPLIKLCPLNSMCCSPSSISHLAMRPDFLGLARICFMGLSVNIRIE</sequence>
<dbReference type="Proteomes" id="UP001151760">
    <property type="component" value="Unassembled WGS sequence"/>
</dbReference>
<evidence type="ECO:0000313" key="2">
    <source>
        <dbReference type="Proteomes" id="UP001151760"/>
    </source>
</evidence>
<evidence type="ECO:0000313" key="1">
    <source>
        <dbReference type="EMBL" id="GJS94660.1"/>
    </source>
</evidence>